<protein>
    <submittedName>
        <fullName evidence="5">Glycosyltransferase family 4 protein</fullName>
    </submittedName>
</protein>
<evidence type="ECO:0000259" key="4">
    <source>
        <dbReference type="Pfam" id="PF13439"/>
    </source>
</evidence>
<organism evidence="5 6">
    <name type="scientific">Catenulispora pinistramenti</name>
    <dbReference type="NCBI Taxonomy" id="2705254"/>
    <lineage>
        <taxon>Bacteria</taxon>
        <taxon>Bacillati</taxon>
        <taxon>Actinomycetota</taxon>
        <taxon>Actinomycetes</taxon>
        <taxon>Catenulisporales</taxon>
        <taxon>Catenulisporaceae</taxon>
        <taxon>Catenulispora</taxon>
    </lineage>
</organism>
<dbReference type="RefSeq" id="WP_212017954.1">
    <property type="nucleotide sequence ID" value="NZ_JAAFYZ010000187.1"/>
</dbReference>
<dbReference type="InterPro" id="IPR028098">
    <property type="entry name" value="Glyco_trans_4-like_N"/>
</dbReference>
<dbReference type="InterPro" id="IPR001296">
    <property type="entry name" value="Glyco_trans_1"/>
</dbReference>
<dbReference type="PANTHER" id="PTHR12526">
    <property type="entry name" value="GLYCOSYLTRANSFERASE"/>
    <property type="match status" value="1"/>
</dbReference>
<feature type="domain" description="Glycosyltransferase subfamily 4-like N-terminal" evidence="4">
    <location>
        <begin position="12"/>
        <end position="168"/>
    </location>
</feature>
<sequence length="361" mass="38568">MLVLHVVSNNGVGGVERHVQTLAAAQRALGTRVEILCPARDHFVTEAESLGLSVHIDPALAPGTDAGDTALAAARSAFLRHLRRLTPDVVHAHSRRAGTVAMASAISLGIPAVYTHHSLDVSPFLQAEHVLGRRYPIVAVSTASATLLRQRLGPDADVRVVPNGIPADSPPMQTHDLPPRPSLAVVGRLTPEKGVDQAIIALRHLVDHQGAEQAPALHIFGRGTEERTLRLLCQHLDLTGRVHFHGSRPGVLAIRLPVNALVIPSRSESAPLVLLEAMRSRIPVVATDVGGIGDVLPSDRYGVVVPAGSPEELARGILPVLADPERAASRADAAHERFIDEFTADRMALRTLDLYKETLHA</sequence>
<dbReference type="Pfam" id="PF00534">
    <property type="entry name" value="Glycos_transf_1"/>
    <property type="match status" value="1"/>
</dbReference>
<dbReference type="Proteomes" id="UP000730482">
    <property type="component" value="Unassembled WGS sequence"/>
</dbReference>
<name>A0ABS5L243_9ACTN</name>
<dbReference type="EMBL" id="JAAFYZ010000187">
    <property type="protein sequence ID" value="MBS2552408.1"/>
    <property type="molecule type" value="Genomic_DNA"/>
</dbReference>
<dbReference type="Gene3D" id="3.40.50.2000">
    <property type="entry name" value="Glycogen Phosphorylase B"/>
    <property type="match status" value="2"/>
</dbReference>
<dbReference type="CDD" id="cd03801">
    <property type="entry name" value="GT4_PimA-like"/>
    <property type="match status" value="1"/>
</dbReference>
<evidence type="ECO:0000313" key="6">
    <source>
        <dbReference type="Proteomes" id="UP000730482"/>
    </source>
</evidence>
<evidence type="ECO:0000256" key="1">
    <source>
        <dbReference type="ARBA" id="ARBA00022676"/>
    </source>
</evidence>
<dbReference type="Pfam" id="PF13439">
    <property type="entry name" value="Glyco_transf_4"/>
    <property type="match status" value="1"/>
</dbReference>
<dbReference type="PANTHER" id="PTHR12526:SF636">
    <property type="entry name" value="BLL3647 PROTEIN"/>
    <property type="match status" value="1"/>
</dbReference>
<evidence type="ECO:0000256" key="2">
    <source>
        <dbReference type="ARBA" id="ARBA00022679"/>
    </source>
</evidence>
<keyword evidence="6" id="KW-1185">Reference proteome</keyword>
<gene>
    <name evidence="5" type="ORF">KGQ19_36690</name>
</gene>
<dbReference type="SUPFAM" id="SSF53756">
    <property type="entry name" value="UDP-Glycosyltransferase/glycogen phosphorylase"/>
    <property type="match status" value="1"/>
</dbReference>
<feature type="domain" description="Glycosyl transferase family 1" evidence="3">
    <location>
        <begin position="181"/>
        <end position="335"/>
    </location>
</feature>
<accession>A0ABS5L243</accession>
<reference evidence="5 6" key="1">
    <citation type="submission" date="2020-02" db="EMBL/GenBank/DDBJ databases">
        <title>Acidophilic actinobacteria isolated from forest soil.</title>
        <authorList>
            <person name="Golinska P."/>
        </authorList>
    </citation>
    <scope>NUCLEOTIDE SEQUENCE [LARGE SCALE GENOMIC DNA]</scope>
    <source>
        <strain evidence="5 6">NL8</strain>
    </source>
</reference>
<keyword evidence="1" id="KW-0328">Glycosyltransferase</keyword>
<evidence type="ECO:0000259" key="3">
    <source>
        <dbReference type="Pfam" id="PF00534"/>
    </source>
</evidence>
<proteinExistence type="predicted"/>
<comment type="caution">
    <text evidence="5">The sequence shown here is derived from an EMBL/GenBank/DDBJ whole genome shotgun (WGS) entry which is preliminary data.</text>
</comment>
<keyword evidence="2" id="KW-0808">Transferase</keyword>
<evidence type="ECO:0000313" key="5">
    <source>
        <dbReference type="EMBL" id="MBS2552408.1"/>
    </source>
</evidence>